<keyword evidence="1 3" id="KW-0547">Nucleotide-binding</keyword>
<comment type="subcellular location">
    <subcellularLocation>
        <location evidence="3">Cytoplasm</location>
    </subcellularLocation>
</comment>
<dbReference type="EMBL" id="BA000026">
    <property type="protein sequence ID" value="BAC43843.1"/>
    <property type="molecule type" value="Genomic_DNA"/>
</dbReference>
<dbReference type="AlphaFoldDB" id="Q8EWZ7"/>
<dbReference type="InterPro" id="IPR006073">
    <property type="entry name" value="GTP-bd"/>
</dbReference>
<protein>
    <recommendedName>
        <fullName evidence="3">Ribosome biogenesis GTPase A</fullName>
    </recommendedName>
</protein>
<feature type="binding site" evidence="4">
    <location>
        <position position="168"/>
    </location>
    <ligand>
        <name>GTP</name>
        <dbReference type="ChEBI" id="CHEBI:37565"/>
    </ligand>
</feature>
<evidence type="ECO:0000259" key="5">
    <source>
        <dbReference type="Pfam" id="PF01926"/>
    </source>
</evidence>
<gene>
    <name evidence="6" type="ordered locus">MYPE530</name>
</gene>
<dbReference type="GO" id="GO:0003924">
    <property type="term" value="F:GTPase activity"/>
    <property type="evidence" value="ECO:0007669"/>
    <property type="project" value="TreeGrafter"/>
</dbReference>
<dbReference type="CDD" id="cd01856">
    <property type="entry name" value="YlqF"/>
    <property type="match status" value="1"/>
</dbReference>
<comment type="similarity">
    <text evidence="3">Belongs to the TRAFAC class YlqF/YawG GTPase family. MTG1 subfamily.</text>
</comment>
<dbReference type="FunCoup" id="Q8EWZ7">
    <property type="interactions" value="230"/>
</dbReference>
<dbReference type="NCBIfam" id="TIGR03596">
    <property type="entry name" value="GTPase_YlqF"/>
    <property type="match status" value="1"/>
</dbReference>
<dbReference type="PIRSF" id="PIRSF006230">
    <property type="entry name" value="MG442"/>
    <property type="match status" value="1"/>
</dbReference>
<evidence type="ECO:0000313" key="6">
    <source>
        <dbReference type="EMBL" id="BAC43843.1"/>
    </source>
</evidence>
<proteinExistence type="inferred from homology"/>
<organism evidence="6 7">
    <name type="scientific">Malacoplasma penetrans (strain HF-2)</name>
    <name type="common">Mycoplasma penetrans</name>
    <dbReference type="NCBI Taxonomy" id="272633"/>
    <lineage>
        <taxon>Bacteria</taxon>
        <taxon>Bacillati</taxon>
        <taxon>Mycoplasmatota</taxon>
        <taxon>Mycoplasmoidales</taxon>
        <taxon>Mycoplasmoidaceae</taxon>
        <taxon>Malacoplasma</taxon>
    </lineage>
</organism>
<dbReference type="Pfam" id="PF01926">
    <property type="entry name" value="MMR_HSR1"/>
    <property type="match status" value="1"/>
</dbReference>
<reference evidence="6 7" key="1">
    <citation type="journal article" date="2002" name="Nucleic Acids Res.">
        <title>The complete genomic sequence of Mycoplasma penetrans, an intracellular bacterial pathogen in humans.</title>
        <authorList>
            <person name="Sasaki Y."/>
            <person name="Ishikawa J."/>
            <person name="Yamashita A."/>
            <person name="Oshima K."/>
            <person name="Kenri T."/>
            <person name="Furuya K."/>
            <person name="Yoshino C."/>
            <person name="Horino A."/>
            <person name="Shiba T."/>
            <person name="Sasaki T."/>
            <person name="Hattori M."/>
        </authorList>
    </citation>
    <scope>NUCLEOTIDE SEQUENCE [LARGE SCALE GENOMIC DNA]</scope>
    <source>
        <strain evidence="6 7">HF-2</strain>
    </source>
</reference>
<dbReference type="GO" id="GO:0006412">
    <property type="term" value="P:translation"/>
    <property type="evidence" value="ECO:0007669"/>
    <property type="project" value="TreeGrafter"/>
</dbReference>
<dbReference type="InterPro" id="IPR016478">
    <property type="entry name" value="GTPase_MTG1"/>
</dbReference>
<dbReference type="SUPFAM" id="SSF52540">
    <property type="entry name" value="P-loop containing nucleoside triphosphate hydrolases"/>
    <property type="match status" value="1"/>
</dbReference>
<dbReference type="eggNOG" id="COG1161">
    <property type="taxonomic scope" value="Bacteria"/>
</dbReference>
<keyword evidence="2 3" id="KW-0342">GTP-binding</keyword>
<dbReference type="STRING" id="272633.gene:10731144"/>
<dbReference type="HOGENOM" id="CLU_011106_1_0_14"/>
<evidence type="ECO:0000256" key="2">
    <source>
        <dbReference type="ARBA" id="ARBA00023134"/>
    </source>
</evidence>
<name>Q8EWZ7_MALP2</name>
<accession>Q8EWZ7</accession>
<dbReference type="InParanoid" id="Q8EWZ7"/>
<dbReference type="InterPro" id="IPR019991">
    <property type="entry name" value="GTP-bd_ribosome_bgen"/>
</dbReference>
<comment type="function">
    <text evidence="3">Required for a late step of 50S ribosomal subunit assembly. Has GTPase activity.</text>
</comment>
<dbReference type="Proteomes" id="UP000002522">
    <property type="component" value="Chromosome"/>
</dbReference>
<dbReference type="PANTHER" id="PTHR45782:SF4">
    <property type="entry name" value="MITOCHONDRIAL RIBOSOME-ASSOCIATED GTPASE 1"/>
    <property type="match status" value="1"/>
</dbReference>
<dbReference type="Gene3D" id="3.40.50.300">
    <property type="entry name" value="P-loop containing nucleotide triphosphate hydrolases"/>
    <property type="match status" value="1"/>
</dbReference>
<sequence>MENEKKINWFIGHMKRTVDILESKKKNIDFVIEVVDARLPYGSSNLELLSVFENKPIIKIALKSDLVKKDHYQNGFFYASIKNPADRKKIINYIDSCLKEKKDRLIKKGLRNPTFIGIVVGLPNIGKSSLINYLSNKKSLNVENRPGVTRKTENIKISDSLFLIDTPGVFLKNVTDYQMGLSLALINCVKREVVDKKDLVLFLISKFIENNNLNSFNETLNTNINSNNPSEVLSELLKVLKIDEDNNQKISVFYDFVFKKTIDNPKISLFLEKI</sequence>
<keyword evidence="3" id="KW-0963">Cytoplasm</keyword>
<evidence type="ECO:0000256" key="4">
    <source>
        <dbReference type="PIRSR" id="PIRSR006230-1"/>
    </source>
</evidence>
<dbReference type="RefSeq" id="WP_011076879.1">
    <property type="nucleotide sequence ID" value="NC_004432.1"/>
</dbReference>
<evidence type="ECO:0000256" key="1">
    <source>
        <dbReference type="ARBA" id="ARBA00022741"/>
    </source>
</evidence>
<feature type="domain" description="G" evidence="5">
    <location>
        <begin position="118"/>
        <end position="224"/>
    </location>
</feature>
<feature type="binding site" evidence="4">
    <location>
        <begin position="124"/>
        <end position="129"/>
    </location>
    <ligand>
        <name>GTP</name>
        <dbReference type="ChEBI" id="CHEBI:37565"/>
    </ligand>
</feature>
<keyword evidence="7" id="KW-1185">Reference proteome</keyword>
<dbReference type="InterPro" id="IPR027417">
    <property type="entry name" value="P-loop_NTPase"/>
</dbReference>
<dbReference type="KEGG" id="mpe:MYPE530"/>
<evidence type="ECO:0000313" key="7">
    <source>
        <dbReference type="Proteomes" id="UP000002522"/>
    </source>
</evidence>
<dbReference type="GO" id="GO:0005525">
    <property type="term" value="F:GTP binding"/>
    <property type="evidence" value="ECO:0007669"/>
    <property type="project" value="UniProtKB-KW"/>
</dbReference>
<dbReference type="GO" id="GO:0005737">
    <property type="term" value="C:cytoplasm"/>
    <property type="evidence" value="ECO:0007669"/>
    <property type="project" value="UniProtKB-SubCell"/>
</dbReference>
<evidence type="ECO:0000256" key="3">
    <source>
        <dbReference type="PIRNR" id="PIRNR006230"/>
    </source>
</evidence>
<dbReference type="PANTHER" id="PTHR45782">
    <property type="entry name" value="MITOCHONDRIAL RIBOSOME-ASSOCIATED GTPASE 1"/>
    <property type="match status" value="1"/>
</dbReference>